<dbReference type="EMBL" id="JBHUDX010000085">
    <property type="protein sequence ID" value="MFD1662024.1"/>
    <property type="molecule type" value="Genomic_DNA"/>
</dbReference>
<reference evidence="2" key="1">
    <citation type="journal article" date="2019" name="Int. J. Syst. Evol. Microbiol.">
        <title>The Global Catalogue of Microorganisms (GCM) 10K type strain sequencing project: providing services to taxonomists for standard genome sequencing and annotation.</title>
        <authorList>
            <consortium name="The Broad Institute Genomics Platform"/>
            <consortium name="The Broad Institute Genome Sequencing Center for Infectious Disease"/>
            <person name="Wu L."/>
            <person name="Ma J."/>
        </authorList>
    </citation>
    <scope>NUCLEOTIDE SEQUENCE [LARGE SCALE GENOMIC DNA]</scope>
    <source>
        <strain evidence="2">CGMCC 1.12470</strain>
    </source>
</reference>
<dbReference type="InterPro" id="IPR035944">
    <property type="entry name" value="YfbM-like_sf"/>
</dbReference>
<evidence type="ECO:0000313" key="1">
    <source>
        <dbReference type="EMBL" id="MFD1662024.1"/>
    </source>
</evidence>
<dbReference type="Proteomes" id="UP001597261">
    <property type="component" value="Unassembled WGS sequence"/>
</dbReference>
<dbReference type="InterPro" id="IPR015068">
    <property type="entry name" value="DUF1877"/>
</dbReference>
<dbReference type="Pfam" id="PF08974">
    <property type="entry name" value="DUF1877"/>
    <property type="match status" value="1"/>
</dbReference>
<proteinExistence type="predicted"/>
<evidence type="ECO:0000313" key="2">
    <source>
        <dbReference type="Proteomes" id="UP001597261"/>
    </source>
</evidence>
<name>A0ABW4IXE0_9ACTN</name>
<sequence length="162" mass="18756">MYFHLRSVPAPALRNSANWLQRLFEDDWDTVRRRVDRHREEVLDRRYLDQELLYACAPSHPEENGPRNDIVLGGAPVFPDDREGPPFLLLPAARAARVAAFLTTTDFEALWRLARDHLLPRYDGSATEAETRCAFESAHRDLRAFYTQTAEYGDAVVKRLMR</sequence>
<dbReference type="Gene3D" id="3.40.1760.10">
    <property type="entry name" value="YfbM-like super family"/>
    <property type="match status" value="1"/>
</dbReference>
<organism evidence="1 2">
    <name type="scientific">Streptomyces caeni</name>
    <dbReference type="NCBI Taxonomy" id="2307231"/>
    <lineage>
        <taxon>Bacteria</taxon>
        <taxon>Bacillati</taxon>
        <taxon>Actinomycetota</taxon>
        <taxon>Actinomycetes</taxon>
        <taxon>Kitasatosporales</taxon>
        <taxon>Streptomycetaceae</taxon>
        <taxon>Streptomyces</taxon>
    </lineage>
</organism>
<accession>A0ABW4IXE0</accession>
<protein>
    <submittedName>
        <fullName evidence="1">DUF1877 family protein</fullName>
    </submittedName>
</protein>
<dbReference type="SUPFAM" id="SSF111069">
    <property type="entry name" value="Hypothetical protein yfbM"/>
    <property type="match status" value="1"/>
</dbReference>
<comment type="caution">
    <text evidence="1">The sequence shown here is derived from an EMBL/GenBank/DDBJ whole genome shotgun (WGS) entry which is preliminary data.</text>
</comment>
<dbReference type="RefSeq" id="WP_381088930.1">
    <property type="nucleotide sequence ID" value="NZ_JBHUDX010000085.1"/>
</dbReference>
<keyword evidence="2" id="KW-1185">Reference proteome</keyword>
<gene>
    <name evidence="1" type="ORF">ACFSL4_28505</name>
</gene>